<feature type="domain" description="RNA polymerase sigma factor 70 region 4 type 2" evidence="8">
    <location>
        <begin position="133"/>
        <end position="184"/>
    </location>
</feature>
<dbReference type="InterPro" id="IPR000838">
    <property type="entry name" value="RNA_pol_sigma70_ECF_CS"/>
</dbReference>
<evidence type="ECO:0000256" key="2">
    <source>
        <dbReference type="ARBA" id="ARBA00023015"/>
    </source>
</evidence>
<dbReference type="Pfam" id="PF04542">
    <property type="entry name" value="Sigma70_r2"/>
    <property type="match status" value="1"/>
</dbReference>
<organism evidence="9 10">
    <name type="scientific">Eiseniibacteriota bacterium</name>
    <dbReference type="NCBI Taxonomy" id="2212470"/>
    <lineage>
        <taxon>Bacteria</taxon>
        <taxon>Candidatus Eiseniibacteriota</taxon>
    </lineage>
</organism>
<evidence type="ECO:0000256" key="5">
    <source>
        <dbReference type="ARBA" id="ARBA00023163"/>
    </source>
</evidence>
<dbReference type="InterPro" id="IPR013325">
    <property type="entry name" value="RNA_pol_sigma_r2"/>
</dbReference>
<dbReference type="AlphaFoldDB" id="A0A538SNR1"/>
<keyword evidence="4 6" id="KW-0238">DNA-binding</keyword>
<dbReference type="InterPro" id="IPR014284">
    <property type="entry name" value="RNA_pol_sigma-70_dom"/>
</dbReference>
<evidence type="ECO:0000256" key="3">
    <source>
        <dbReference type="ARBA" id="ARBA00023082"/>
    </source>
</evidence>
<dbReference type="GO" id="GO:0006352">
    <property type="term" value="P:DNA-templated transcription initiation"/>
    <property type="evidence" value="ECO:0007669"/>
    <property type="project" value="InterPro"/>
</dbReference>
<dbReference type="PANTHER" id="PTHR43133:SF51">
    <property type="entry name" value="RNA POLYMERASE SIGMA FACTOR"/>
    <property type="match status" value="1"/>
</dbReference>
<dbReference type="NCBIfam" id="TIGR02937">
    <property type="entry name" value="sigma70-ECF"/>
    <property type="match status" value="1"/>
</dbReference>
<dbReference type="PANTHER" id="PTHR43133">
    <property type="entry name" value="RNA POLYMERASE ECF-TYPE SIGMA FACTO"/>
    <property type="match status" value="1"/>
</dbReference>
<proteinExistence type="inferred from homology"/>
<reference evidence="9 10" key="1">
    <citation type="journal article" date="2019" name="Nat. Microbiol.">
        <title>Mediterranean grassland soil C-N compound turnover is dependent on rainfall and depth, and is mediated by genomically divergent microorganisms.</title>
        <authorList>
            <person name="Diamond S."/>
            <person name="Andeer P.F."/>
            <person name="Li Z."/>
            <person name="Crits-Christoph A."/>
            <person name="Burstein D."/>
            <person name="Anantharaman K."/>
            <person name="Lane K.R."/>
            <person name="Thomas B.C."/>
            <person name="Pan C."/>
            <person name="Northen T.R."/>
            <person name="Banfield J.F."/>
        </authorList>
    </citation>
    <scope>NUCLEOTIDE SEQUENCE [LARGE SCALE GENOMIC DNA]</scope>
    <source>
        <strain evidence="9">WS_4</strain>
    </source>
</reference>
<sequence length="198" mass="22145">MGSMKPDRTAVPDAEVVQLVLAGEIDGFDELVRRTRRPAYRLARRITRNHEDADDVVQDSYVKAYRALPRFDLTRAFGPWFLTIVARTALSRIRQGARRATVPLDEPGAEGMTLADRLPDATLDPAGQQNLLDVERGLERLSEEHRSILALRVEGDLAYAEIASALDIPVGTVMSRLARAREALLAEVEKLRASRFQR</sequence>
<dbReference type="Proteomes" id="UP000319829">
    <property type="component" value="Unassembled WGS sequence"/>
</dbReference>
<evidence type="ECO:0000256" key="1">
    <source>
        <dbReference type="ARBA" id="ARBA00010641"/>
    </source>
</evidence>
<protein>
    <recommendedName>
        <fullName evidence="6">RNA polymerase sigma factor</fullName>
    </recommendedName>
</protein>
<evidence type="ECO:0000256" key="4">
    <source>
        <dbReference type="ARBA" id="ARBA00023125"/>
    </source>
</evidence>
<dbReference type="SUPFAM" id="SSF88659">
    <property type="entry name" value="Sigma3 and sigma4 domains of RNA polymerase sigma factors"/>
    <property type="match status" value="1"/>
</dbReference>
<dbReference type="GO" id="GO:0003677">
    <property type="term" value="F:DNA binding"/>
    <property type="evidence" value="ECO:0007669"/>
    <property type="project" value="UniProtKB-KW"/>
</dbReference>
<evidence type="ECO:0000259" key="7">
    <source>
        <dbReference type="Pfam" id="PF04542"/>
    </source>
</evidence>
<comment type="caution">
    <text evidence="9">The sequence shown here is derived from an EMBL/GenBank/DDBJ whole genome shotgun (WGS) entry which is preliminary data.</text>
</comment>
<dbReference type="InterPro" id="IPR013249">
    <property type="entry name" value="RNA_pol_sigma70_r4_t2"/>
</dbReference>
<evidence type="ECO:0000313" key="10">
    <source>
        <dbReference type="Proteomes" id="UP000319829"/>
    </source>
</evidence>
<name>A0A538SNR1_UNCEI</name>
<dbReference type="Gene3D" id="1.10.1740.10">
    <property type="match status" value="1"/>
</dbReference>
<dbReference type="GO" id="GO:0016987">
    <property type="term" value="F:sigma factor activity"/>
    <property type="evidence" value="ECO:0007669"/>
    <property type="project" value="UniProtKB-KW"/>
</dbReference>
<evidence type="ECO:0000256" key="6">
    <source>
        <dbReference type="RuleBase" id="RU000716"/>
    </source>
</evidence>
<feature type="domain" description="RNA polymerase sigma-70 region 2" evidence="7">
    <location>
        <begin position="31"/>
        <end position="98"/>
    </location>
</feature>
<evidence type="ECO:0000259" key="8">
    <source>
        <dbReference type="Pfam" id="PF08281"/>
    </source>
</evidence>
<accession>A0A538SNR1</accession>
<evidence type="ECO:0000313" key="9">
    <source>
        <dbReference type="EMBL" id="TMQ53009.1"/>
    </source>
</evidence>
<gene>
    <name evidence="9" type="ORF">E6K74_10505</name>
</gene>
<dbReference type="InterPro" id="IPR036388">
    <property type="entry name" value="WH-like_DNA-bd_sf"/>
</dbReference>
<dbReference type="InterPro" id="IPR039425">
    <property type="entry name" value="RNA_pol_sigma-70-like"/>
</dbReference>
<dbReference type="InterPro" id="IPR013324">
    <property type="entry name" value="RNA_pol_sigma_r3/r4-like"/>
</dbReference>
<dbReference type="InterPro" id="IPR007627">
    <property type="entry name" value="RNA_pol_sigma70_r2"/>
</dbReference>
<dbReference type="SUPFAM" id="SSF88946">
    <property type="entry name" value="Sigma2 domain of RNA polymerase sigma factors"/>
    <property type="match status" value="1"/>
</dbReference>
<dbReference type="EMBL" id="VBOU01000091">
    <property type="protein sequence ID" value="TMQ53009.1"/>
    <property type="molecule type" value="Genomic_DNA"/>
</dbReference>
<keyword evidence="3 6" id="KW-0731">Sigma factor</keyword>
<dbReference type="CDD" id="cd06171">
    <property type="entry name" value="Sigma70_r4"/>
    <property type="match status" value="1"/>
</dbReference>
<keyword evidence="2 6" id="KW-0805">Transcription regulation</keyword>
<dbReference type="Gene3D" id="1.10.10.10">
    <property type="entry name" value="Winged helix-like DNA-binding domain superfamily/Winged helix DNA-binding domain"/>
    <property type="match status" value="1"/>
</dbReference>
<dbReference type="PROSITE" id="PS01063">
    <property type="entry name" value="SIGMA70_ECF"/>
    <property type="match status" value="1"/>
</dbReference>
<keyword evidence="5 6" id="KW-0804">Transcription</keyword>
<comment type="similarity">
    <text evidence="1 6">Belongs to the sigma-70 factor family. ECF subfamily.</text>
</comment>
<dbReference type="Pfam" id="PF08281">
    <property type="entry name" value="Sigma70_r4_2"/>
    <property type="match status" value="1"/>
</dbReference>